<comment type="similarity">
    <text evidence="2">Belongs to the VKOR family.</text>
</comment>
<dbReference type="PANTHER" id="PTHR34573:SF1">
    <property type="entry name" value="VITAMIN K EPOXIDE REDUCTASE DOMAIN-CONTAINING PROTEIN"/>
    <property type="match status" value="1"/>
</dbReference>
<evidence type="ECO:0000256" key="6">
    <source>
        <dbReference type="ARBA" id="ARBA00023002"/>
    </source>
</evidence>
<feature type="transmembrane region" description="Helical" evidence="10">
    <location>
        <begin position="113"/>
        <end position="138"/>
    </location>
</feature>
<dbReference type="Pfam" id="PF07884">
    <property type="entry name" value="VKOR"/>
    <property type="match status" value="1"/>
</dbReference>
<evidence type="ECO:0000256" key="7">
    <source>
        <dbReference type="ARBA" id="ARBA00023136"/>
    </source>
</evidence>
<feature type="transmembrane region" description="Helical" evidence="10">
    <location>
        <begin position="90"/>
        <end position="107"/>
    </location>
</feature>
<keyword evidence="6" id="KW-0560">Oxidoreductase</keyword>
<dbReference type="GO" id="GO:0016491">
    <property type="term" value="F:oxidoreductase activity"/>
    <property type="evidence" value="ECO:0007669"/>
    <property type="project" value="UniProtKB-KW"/>
</dbReference>
<gene>
    <name evidence="12" type="ORF">KC685_00605</name>
</gene>
<keyword evidence="7 10" id="KW-0472">Membrane</keyword>
<name>A0A955I1G2_9BACT</name>
<dbReference type="InterPro" id="IPR044698">
    <property type="entry name" value="VKOR/LTO1"/>
</dbReference>
<dbReference type="Gene3D" id="1.20.1440.130">
    <property type="entry name" value="VKOR domain"/>
    <property type="match status" value="1"/>
</dbReference>
<reference evidence="12" key="2">
    <citation type="journal article" date="2021" name="Microbiome">
        <title>Successional dynamics and alternative stable states in a saline activated sludge microbial community over 9 years.</title>
        <authorList>
            <person name="Wang Y."/>
            <person name="Ye J."/>
            <person name="Ju F."/>
            <person name="Liu L."/>
            <person name="Boyd J.A."/>
            <person name="Deng Y."/>
            <person name="Parks D.H."/>
            <person name="Jiang X."/>
            <person name="Yin X."/>
            <person name="Woodcroft B.J."/>
            <person name="Tyson G.W."/>
            <person name="Hugenholtz P."/>
            <person name="Polz M.F."/>
            <person name="Zhang T."/>
        </authorList>
    </citation>
    <scope>NUCLEOTIDE SEQUENCE</scope>
    <source>
        <strain evidence="12">HKST-UBA17</strain>
    </source>
</reference>
<dbReference type="EMBL" id="JAGQLN010000002">
    <property type="protein sequence ID" value="MCA9376404.1"/>
    <property type="molecule type" value="Genomic_DNA"/>
</dbReference>
<keyword evidence="4" id="KW-0874">Quinone</keyword>
<feature type="domain" description="Vitamin K epoxide reductase" evidence="11">
    <location>
        <begin position="8"/>
        <end position="138"/>
    </location>
</feature>
<sequence>MKSLSINKYQAASATLLLASVGAFISLYLWNATVTATGVVCFTGCESVISGEYGKMFGVPVSAYGFAFYGLIILLAYLRMNISDRLLEKLMFSVLVFGVAYTLYLRYLEFFVIGDICIWCWGSALVIILICIVQYLGYRRDKV</sequence>
<protein>
    <submittedName>
        <fullName evidence="12">Vitamin K epoxide reductase family protein</fullName>
    </submittedName>
</protein>
<accession>A0A955I1G2</accession>
<feature type="transmembrane region" description="Helical" evidence="10">
    <location>
        <begin position="12"/>
        <end position="30"/>
    </location>
</feature>
<dbReference type="PANTHER" id="PTHR34573">
    <property type="entry name" value="VKC DOMAIN-CONTAINING PROTEIN"/>
    <property type="match status" value="1"/>
</dbReference>
<dbReference type="InterPro" id="IPR038354">
    <property type="entry name" value="VKOR_sf"/>
</dbReference>
<dbReference type="InterPro" id="IPR012932">
    <property type="entry name" value="VKOR"/>
</dbReference>
<dbReference type="AlphaFoldDB" id="A0A955I1G2"/>
<evidence type="ECO:0000256" key="3">
    <source>
        <dbReference type="ARBA" id="ARBA00022692"/>
    </source>
</evidence>
<keyword evidence="8" id="KW-1015">Disulfide bond</keyword>
<keyword evidence="9" id="KW-0676">Redox-active center</keyword>
<evidence type="ECO:0000256" key="2">
    <source>
        <dbReference type="ARBA" id="ARBA00006214"/>
    </source>
</evidence>
<comment type="caution">
    <text evidence="12">The sequence shown here is derived from an EMBL/GenBank/DDBJ whole genome shotgun (WGS) entry which is preliminary data.</text>
</comment>
<feature type="transmembrane region" description="Helical" evidence="10">
    <location>
        <begin position="57"/>
        <end position="78"/>
    </location>
</feature>
<keyword evidence="3 10" id="KW-0812">Transmembrane</keyword>
<proteinExistence type="inferred from homology"/>
<evidence type="ECO:0000256" key="8">
    <source>
        <dbReference type="ARBA" id="ARBA00023157"/>
    </source>
</evidence>
<evidence type="ECO:0000256" key="5">
    <source>
        <dbReference type="ARBA" id="ARBA00022989"/>
    </source>
</evidence>
<evidence type="ECO:0000259" key="11">
    <source>
        <dbReference type="SMART" id="SM00756"/>
    </source>
</evidence>
<dbReference type="Proteomes" id="UP000741282">
    <property type="component" value="Unassembled WGS sequence"/>
</dbReference>
<reference evidence="12" key="1">
    <citation type="submission" date="2020-04" db="EMBL/GenBank/DDBJ databases">
        <authorList>
            <person name="Zhang T."/>
        </authorList>
    </citation>
    <scope>NUCLEOTIDE SEQUENCE</scope>
    <source>
        <strain evidence="12">HKST-UBA17</strain>
    </source>
</reference>
<organism evidence="12 13">
    <name type="scientific">Candidatus Dojkabacteria bacterium</name>
    <dbReference type="NCBI Taxonomy" id="2099670"/>
    <lineage>
        <taxon>Bacteria</taxon>
        <taxon>Candidatus Dojkabacteria</taxon>
    </lineage>
</organism>
<dbReference type="GO" id="GO:0016020">
    <property type="term" value="C:membrane"/>
    <property type="evidence" value="ECO:0007669"/>
    <property type="project" value="UniProtKB-SubCell"/>
</dbReference>
<comment type="subcellular location">
    <subcellularLocation>
        <location evidence="1">Membrane</location>
        <topology evidence="1">Multi-pass membrane protein</topology>
    </subcellularLocation>
</comment>
<evidence type="ECO:0000256" key="1">
    <source>
        <dbReference type="ARBA" id="ARBA00004141"/>
    </source>
</evidence>
<keyword evidence="5 10" id="KW-1133">Transmembrane helix</keyword>
<evidence type="ECO:0000313" key="13">
    <source>
        <dbReference type="Proteomes" id="UP000741282"/>
    </source>
</evidence>
<evidence type="ECO:0000256" key="10">
    <source>
        <dbReference type="SAM" id="Phobius"/>
    </source>
</evidence>
<evidence type="ECO:0000256" key="9">
    <source>
        <dbReference type="ARBA" id="ARBA00023284"/>
    </source>
</evidence>
<dbReference type="SMART" id="SM00756">
    <property type="entry name" value="VKc"/>
    <property type="match status" value="1"/>
</dbReference>
<dbReference type="CDD" id="cd12916">
    <property type="entry name" value="VKOR_1"/>
    <property type="match status" value="1"/>
</dbReference>
<evidence type="ECO:0000313" key="12">
    <source>
        <dbReference type="EMBL" id="MCA9376404.1"/>
    </source>
</evidence>
<dbReference type="GO" id="GO:0048038">
    <property type="term" value="F:quinone binding"/>
    <property type="evidence" value="ECO:0007669"/>
    <property type="project" value="UniProtKB-KW"/>
</dbReference>
<evidence type="ECO:0000256" key="4">
    <source>
        <dbReference type="ARBA" id="ARBA00022719"/>
    </source>
</evidence>